<dbReference type="AlphaFoldDB" id="A0A2C9ZJE2"/>
<dbReference type="EMBL" id="NGFO01000001">
    <property type="protein sequence ID" value="OUC80861.1"/>
    <property type="molecule type" value="Genomic_DNA"/>
</dbReference>
<dbReference type="InterPro" id="IPR001173">
    <property type="entry name" value="Glyco_trans_2-like"/>
</dbReference>
<evidence type="ECO:0000256" key="6">
    <source>
        <dbReference type="ARBA" id="ARBA00037281"/>
    </source>
</evidence>
<keyword evidence="2" id="KW-1003">Cell membrane</keyword>
<dbReference type="OrthoDB" id="9777873at2"/>
<accession>A0A2C9ZJE2</accession>
<dbReference type="GO" id="GO:0005886">
    <property type="term" value="C:plasma membrane"/>
    <property type="evidence" value="ECO:0007669"/>
    <property type="project" value="UniProtKB-SubCell"/>
</dbReference>
<evidence type="ECO:0000256" key="10">
    <source>
        <dbReference type="SAM" id="MobiDB-lite"/>
    </source>
</evidence>
<evidence type="ECO:0000256" key="1">
    <source>
        <dbReference type="ARBA" id="ARBA00004236"/>
    </source>
</evidence>
<evidence type="ECO:0000259" key="11">
    <source>
        <dbReference type="Pfam" id="PF00535"/>
    </source>
</evidence>
<sequence>MTPLFVRPPDDRAPAALSRPPGEQTRPPHPPVERVVVVIPVHNEAERLPACLDALAAAATAVPIPVETIVVLDACDDDSALLVRPHLSALAVDVRCVGAARRAGFASAGTAAAELDTTWFATTDADSTVPRDWLVGHVAAADAGADAYVGTVTPDGFDGWPAGTDERYRREYDASPGHGHVHGANLGVRASTYRAVGGFAELDADEDVDLVDRLRAAGAAIERGAQVPVRTSTRRAGRTRHGFASYLRDLAGDRPGEAAG</sequence>
<gene>
    <name evidence="12" type="ORF">CA982_00360</name>
</gene>
<organism evidence="12 13">
    <name type="scientific">Gordonia lacunae</name>
    <dbReference type="NCBI Taxonomy" id="417102"/>
    <lineage>
        <taxon>Bacteria</taxon>
        <taxon>Bacillati</taxon>
        <taxon>Actinomycetota</taxon>
        <taxon>Actinomycetes</taxon>
        <taxon>Mycobacteriales</taxon>
        <taxon>Gordoniaceae</taxon>
        <taxon>Gordonia</taxon>
    </lineage>
</organism>
<keyword evidence="3" id="KW-0328">Glycosyltransferase</keyword>
<feature type="domain" description="Glycosyltransferase 2-like" evidence="11">
    <location>
        <begin position="37"/>
        <end position="180"/>
    </location>
</feature>
<comment type="pathway">
    <text evidence="7">Carotenoid biosynthesis; staphyloxanthin biosynthesis; staphyloxanthin from farnesyl diphosphate: step 4/5.</text>
</comment>
<comment type="caution">
    <text evidence="12">The sequence shown here is derived from an EMBL/GenBank/DDBJ whole genome shotgun (WGS) entry which is preliminary data.</text>
</comment>
<evidence type="ECO:0000256" key="3">
    <source>
        <dbReference type="ARBA" id="ARBA00022676"/>
    </source>
</evidence>
<dbReference type="GO" id="GO:0016757">
    <property type="term" value="F:glycosyltransferase activity"/>
    <property type="evidence" value="ECO:0007669"/>
    <property type="project" value="UniProtKB-KW"/>
</dbReference>
<feature type="region of interest" description="Disordered" evidence="10">
    <location>
        <begin position="1"/>
        <end position="30"/>
    </location>
</feature>
<dbReference type="SUPFAM" id="SSF53448">
    <property type="entry name" value="Nucleotide-diphospho-sugar transferases"/>
    <property type="match status" value="1"/>
</dbReference>
<evidence type="ECO:0000256" key="7">
    <source>
        <dbReference type="ARBA" id="ARBA00037904"/>
    </source>
</evidence>
<dbReference type="RefSeq" id="WP_086533373.1">
    <property type="nucleotide sequence ID" value="NZ_NGFO01000001.1"/>
</dbReference>
<evidence type="ECO:0000313" key="12">
    <source>
        <dbReference type="EMBL" id="OUC80861.1"/>
    </source>
</evidence>
<name>A0A2C9ZJE2_9ACTN</name>
<evidence type="ECO:0000256" key="8">
    <source>
        <dbReference type="ARBA" id="ARBA00038120"/>
    </source>
</evidence>
<dbReference type="Pfam" id="PF00535">
    <property type="entry name" value="Glycos_transf_2"/>
    <property type="match status" value="1"/>
</dbReference>
<evidence type="ECO:0000256" key="5">
    <source>
        <dbReference type="ARBA" id="ARBA00023136"/>
    </source>
</evidence>
<dbReference type="STRING" id="417102.CA982_00360"/>
<keyword evidence="13" id="KW-1185">Reference proteome</keyword>
<evidence type="ECO:0000256" key="4">
    <source>
        <dbReference type="ARBA" id="ARBA00022679"/>
    </source>
</evidence>
<comment type="subcellular location">
    <subcellularLocation>
        <location evidence="1">Cell membrane</location>
    </subcellularLocation>
</comment>
<dbReference type="InterPro" id="IPR029044">
    <property type="entry name" value="Nucleotide-diphossugar_trans"/>
</dbReference>
<evidence type="ECO:0000256" key="9">
    <source>
        <dbReference type="ARBA" id="ARBA00040345"/>
    </source>
</evidence>
<comment type="similarity">
    <text evidence="8">Belongs to the glycosyltransferase 2 family. CrtQ subfamily.</text>
</comment>
<dbReference type="PANTHER" id="PTHR43646">
    <property type="entry name" value="GLYCOSYLTRANSFERASE"/>
    <property type="match status" value="1"/>
</dbReference>
<reference evidence="12 13" key="1">
    <citation type="submission" date="2017-05" db="EMBL/GenBank/DDBJ databases">
        <title>Biotechnological potential of actinobacteria isolated from South African environments.</title>
        <authorList>
            <person name="Le Roes-Hill M."/>
            <person name="Prins A."/>
            <person name="Durrell K.A."/>
        </authorList>
    </citation>
    <scope>NUCLEOTIDE SEQUENCE [LARGE SCALE GENOMIC DNA]</scope>
    <source>
        <strain evidence="12">BS2</strain>
    </source>
</reference>
<dbReference type="PANTHER" id="PTHR43646:SF2">
    <property type="entry name" value="GLYCOSYLTRANSFERASE 2-LIKE DOMAIN-CONTAINING PROTEIN"/>
    <property type="match status" value="1"/>
</dbReference>
<comment type="function">
    <text evidence="6">Catalyzes the glycosylation of 4,4'-diaponeurosporenoate, i.e. the esterification of glucose at the C1'' position with the carboxyl group of 4,4'-diaponeurosporenic acid, to form glycosyl-4,4'-diaponeurosporenoate. This is a step in the biosynthesis of staphyloxanthin, an orange pigment present in most staphylococci strains.</text>
</comment>
<protein>
    <recommendedName>
        <fullName evidence="9">4,4'-diaponeurosporenoate glycosyltransferase</fullName>
    </recommendedName>
</protein>
<keyword evidence="5" id="KW-0472">Membrane</keyword>
<dbReference type="Gene3D" id="3.90.550.10">
    <property type="entry name" value="Spore Coat Polysaccharide Biosynthesis Protein SpsA, Chain A"/>
    <property type="match status" value="1"/>
</dbReference>
<evidence type="ECO:0000256" key="2">
    <source>
        <dbReference type="ARBA" id="ARBA00022475"/>
    </source>
</evidence>
<keyword evidence="4 12" id="KW-0808">Transferase</keyword>
<dbReference type="Proteomes" id="UP000194632">
    <property type="component" value="Unassembled WGS sequence"/>
</dbReference>
<proteinExistence type="inferred from homology"/>
<evidence type="ECO:0000313" key="13">
    <source>
        <dbReference type="Proteomes" id="UP000194632"/>
    </source>
</evidence>